<dbReference type="GO" id="GO:0016887">
    <property type="term" value="F:ATP hydrolysis activity"/>
    <property type="evidence" value="ECO:0007669"/>
    <property type="project" value="InterPro"/>
</dbReference>
<dbReference type="PROSITE" id="PS50890">
    <property type="entry name" value="PUA"/>
    <property type="match status" value="1"/>
</dbReference>
<dbReference type="SUPFAM" id="SSF90123">
    <property type="entry name" value="ABC transporter transmembrane region"/>
    <property type="match status" value="1"/>
</dbReference>
<evidence type="ECO:0000259" key="19">
    <source>
        <dbReference type="PROSITE" id="PS50296"/>
    </source>
</evidence>
<feature type="compositionally biased region" description="Polar residues" evidence="17">
    <location>
        <begin position="830"/>
        <end position="842"/>
    </location>
</feature>
<name>A0A8S1ZPU3_ARAAE</name>
<dbReference type="InterPro" id="IPR048248">
    <property type="entry name" value="PUA_eIF2d-like"/>
</dbReference>
<dbReference type="CDD" id="cd11608">
    <property type="entry name" value="eIF2D_C"/>
    <property type="match status" value="1"/>
</dbReference>
<dbReference type="Pfam" id="PF01253">
    <property type="entry name" value="SUI1"/>
    <property type="match status" value="1"/>
</dbReference>
<dbReference type="InterPro" id="IPR039759">
    <property type="entry name" value="eIF2D_SUI1"/>
</dbReference>
<dbReference type="Gene3D" id="3.20.20.190">
    <property type="entry name" value="Phosphatidylinositol (PI) phosphodiesterase"/>
    <property type="match status" value="1"/>
</dbReference>
<dbReference type="FunFam" id="3.40.50.300:FF:000169">
    <property type="entry name" value="ABC transporter C family member 3"/>
    <property type="match status" value="1"/>
</dbReference>
<dbReference type="SUPFAM" id="SSF47592">
    <property type="entry name" value="SWIB/MDM2 domain"/>
    <property type="match status" value="1"/>
</dbReference>
<keyword evidence="9" id="KW-0067">ATP-binding</keyword>
<feature type="compositionally biased region" description="Polar residues" evidence="17">
    <location>
        <begin position="813"/>
        <end position="822"/>
    </location>
</feature>
<dbReference type="SMART" id="SM00382">
    <property type="entry name" value="AAA"/>
    <property type="match status" value="2"/>
</dbReference>
<dbReference type="CDD" id="cd03244">
    <property type="entry name" value="ABCC_MRP_domain2"/>
    <property type="match status" value="1"/>
</dbReference>
<keyword evidence="8" id="KW-0256">Endoplasmic reticulum</keyword>
<keyword evidence="5 18" id="KW-0812">Transmembrane</keyword>
<feature type="compositionally biased region" description="Basic and acidic residues" evidence="17">
    <location>
        <begin position="971"/>
        <end position="983"/>
    </location>
</feature>
<dbReference type="PANTHER" id="PTHR12217">
    <property type="entry name" value="EUKARYOTIC TRANSLATION INITIATION FACTOR 2D"/>
    <property type="match status" value="1"/>
</dbReference>
<feature type="transmembrane region" description="Helical" evidence="18">
    <location>
        <begin position="1609"/>
        <end position="1633"/>
    </location>
</feature>
<keyword evidence="4" id="KW-0963">Cytoplasm</keyword>
<dbReference type="InterPro" id="IPR036885">
    <property type="entry name" value="SWIB_MDM2_dom_sf"/>
</dbReference>
<dbReference type="InterPro" id="IPR015947">
    <property type="entry name" value="PUA-like_sf"/>
</dbReference>
<dbReference type="GO" id="GO:0005524">
    <property type="term" value="F:ATP binding"/>
    <property type="evidence" value="ECO:0007669"/>
    <property type="project" value="UniProtKB-KW"/>
</dbReference>
<reference evidence="23" key="1">
    <citation type="submission" date="2021-01" db="EMBL/GenBank/DDBJ databases">
        <authorList>
            <person name="Bezrukov I."/>
        </authorList>
    </citation>
    <scope>NUCLEOTIDE SEQUENCE</scope>
</reference>
<dbReference type="SUPFAM" id="SSF52540">
    <property type="entry name" value="P-loop containing nucleoside triphosphate hydrolases"/>
    <property type="match status" value="2"/>
</dbReference>
<feature type="domain" description="ABC transporter" evidence="20">
    <location>
        <begin position="1706"/>
        <end position="1938"/>
    </location>
</feature>
<evidence type="ECO:0000256" key="9">
    <source>
        <dbReference type="ARBA" id="ARBA00022840"/>
    </source>
</evidence>
<dbReference type="GO" id="GO:0005789">
    <property type="term" value="C:endoplasmic reticulum membrane"/>
    <property type="evidence" value="ECO:0007669"/>
    <property type="project" value="UniProtKB-SubCell"/>
</dbReference>
<evidence type="ECO:0000256" key="7">
    <source>
        <dbReference type="ARBA" id="ARBA00022798"/>
    </source>
</evidence>
<comment type="function">
    <text evidence="15">Encodes a member of the mid-SUN subfamily of SUN-domain proteins that is localized to both the nuclear envelope and the ER. It is involved in early seed development and nuclear morphology. [TAIR].</text>
</comment>
<feature type="compositionally biased region" description="Basic and acidic residues" evidence="17">
    <location>
        <begin position="363"/>
        <end position="396"/>
    </location>
</feature>
<dbReference type="GO" id="GO:0006071">
    <property type="term" value="P:glycerol metabolic process"/>
    <property type="evidence" value="ECO:0007669"/>
    <property type="project" value="UniProtKB-KW"/>
</dbReference>
<feature type="transmembrane region" description="Helical" evidence="18">
    <location>
        <begin position="1223"/>
        <end position="1241"/>
    </location>
</feature>
<comment type="subcellular location">
    <subcellularLocation>
        <location evidence="2">Endoplasmic reticulum membrane</location>
        <topology evidence="2">Multi-pass membrane protein</topology>
    </subcellularLocation>
    <subcellularLocation>
        <location evidence="1">Nucleus membrane</location>
        <topology evidence="1">Multi-pass membrane protein</topology>
    </subcellularLocation>
</comment>
<dbReference type="InterPro" id="IPR058886">
    <property type="entry name" value="SWIB_eIF2D"/>
</dbReference>
<keyword evidence="11 16" id="KW-0175">Coiled coil</keyword>
<evidence type="ECO:0000256" key="14">
    <source>
        <dbReference type="ARBA" id="ARBA00047512"/>
    </source>
</evidence>
<evidence type="ECO:0000256" key="12">
    <source>
        <dbReference type="ARBA" id="ARBA00023136"/>
    </source>
</evidence>
<dbReference type="GO" id="GO:0001731">
    <property type="term" value="P:formation of translation preinitiation complex"/>
    <property type="evidence" value="ECO:0007669"/>
    <property type="project" value="InterPro"/>
</dbReference>
<evidence type="ECO:0000256" key="11">
    <source>
        <dbReference type="ARBA" id="ARBA00023054"/>
    </source>
</evidence>
<dbReference type="PROSITE" id="PS50296">
    <property type="entry name" value="SUI1"/>
    <property type="match status" value="1"/>
</dbReference>
<dbReference type="SUPFAM" id="SSF88697">
    <property type="entry name" value="PUA domain-like"/>
    <property type="match status" value="1"/>
</dbReference>
<keyword evidence="13" id="KW-0539">Nucleus</keyword>
<dbReference type="Pfam" id="PF25304">
    <property type="entry name" value="WHD_eIF2D"/>
    <property type="match status" value="1"/>
</dbReference>
<dbReference type="InterPro" id="IPR027417">
    <property type="entry name" value="P-loop_NTPase"/>
</dbReference>
<dbReference type="CDD" id="cd08556">
    <property type="entry name" value="GDPD"/>
    <property type="match status" value="1"/>
</dbReference>
<dbReference type="GO" id="GO:0006629">
    <property type="term" value="P:lipid metabolic process"/>
    <property type="evidence" value="ECO:0007669"/>
    <property type="project" value="InterPro"/>
</dbReference>
<keyword evidence="12 18" id="KW-0472">Membrane</keyword>
<dbReference type="FunFam" id="3.10.400.20:FF:000003">
    <property type="entry name" value="Eukaryotic translation initiation factor 2D isoform A"/>
    <property type="match status" value="1"/>
</dbReference>
<dbReference type="GO" id="GO:0003743">
    <property type="term" value="F:translation initiation factor activity"/>
    <property type="evidence" value="ECO:0007669"/>
    <property type="project" value="InterPro"/>
</dbReference>
<dbReference type="InterPro" id="IPR036877">
    <property type="entry name" value="SUI1_dom_sf"/>
</dbReference>
<evidence type="ECO:0000256" key="5">
    <source>
        <dbReference type="ARBA" id="ARBA00022692"/>
    </source>
</evidence>
<dbReference type="Pfam" id="PF07738">
    <property type="entry name" value="Sad1_UNC"/>
    <property type="match status" value="1"/>
</dbReference>
<protein>
    <recommendedName>
        <fullName evidence="3">glycerophosphodiester phosphodiesterase</fullName>
        <ecNumber evidence="3">3.1.4.46</ecNumber>
    </recommendedName>
</protein>
<evidence type="ECO:0000259" key="21">
    <source>
        <dbReference type="PROSITE" id="PS51469"/>
    </source>
</evidence>
<evidence type="ECO:0000256" key="13">
    <source>
        <dbReference type="ARBA" id="ARBA00023242"/>
    </source>
</evidence>
<dbReference type="FunFam" id="2.60.120.260:FF:000062">
    <property type="entry name" value="Galactose-binding protein isoform 3"/>
    <property type="match status" value="1"/>
</dbReference>
<dbReference type="PROSITE" id="PS50893">
    <property type="entry name" value="ABC_TRANSPORTER_2"/>
    <property type="match status" value="1"/>
</dbReference>
<evidence type="ECO:0000313" key="24">
    <source>
        <dbReference type="Proteomes" id="UP000682877"/>
    </source>
</evidence>
<evidence type="ECO:0000256" key="1">
    <source>
        <dbReference type="ARBA" id="ARBA00004232"/>
    </source>
</evidence>
<evidence type="ECO:0000313" key="23">
    <source>
        <dbReference type="EMBL" id="CAE5963780.1"/>
    </source>
</evidence>
<dbReference type="PANTHER" id="PTHR12217:SF4">
    <property type="entry name" value="EUKARYOTIC TRANSLATION INITIATION FACTOR 2D"/>
    <property type="match status" value="1"/>
</dbReference>
<accession>A0A8S1ZPU3</accession>
<evidence type="ECO:0000259" key="20">
    <source>
        <dbReference type="PROSITE" id="PS50893"/>
    </source>
</evidence>
<evidence type="ECO:0000256" key="15">
    <source>
        <dbReference type="ARBA" id="ARBA00054046"/>
    </source>
</evidence>
<dbReference type="Gene3D" id="3.30.780.10">
    <property type="entry name" value="SUI1-like domain"/>
    <property type="match status" value="1"/>
</dbReference>
<dbReference type="InterPro" id="IPR012919">
    <property type="entry name" value="SUN_dom"/>
</dbReference>
<dbReference type="Pfam" id="PF26291">
    <property type="entry name" value="SWIB_eIF2D"/>
    <property type="match status" value="1"/>
</dbReference>
<dbReference type="SUPFAM" id="SSF55159">
    <property type="entry name" value="eIF1-like"/>
    <property type="match status" value="1"/>
</dbReference>
<evidence type="ECO:0000256" key="8">
    <source>
        <dbReference type="ARBA" id="ARBA00022824"/>
    </source>
</evidence>
<dbReference type="Gene3D" id="1.20.1560.10">
    <property type="entry name" value="ABC transporter type 1, transmembrane domain"/>
    <property type="match status" value="1"/>
</dbReference>
<feature type="region of interest" description="Disordered" evidence="17">
    <location>
        <begin position="810"/>
        <end position="842"/>
    </location>
</feature>
<dbReference type="PROSITE" id="PS51469">
    <property type="entry name" value="SUN"/>
    <property type="match status" value="1"/>
</dbReference>
<dbReference type="Pfam" id="PF03009">
    <property type="entry name" value="GDPD"/>
    <property type="match status" value="1"/>
</dbReference>
<keyword evidence="10 18" id="KW-1133">Transmembrane helix</keyword>
<dbReference type="CDD" id="cd11610">
    <property type="entry name" value="eIF2D_N"/>
    <property type="match status" value="1"/>
</dbReference>
<dbReference type="FunFam" id="3.30.780.10:FF:000008">
    <property type="entry name" value="eukaryotic translation initiation factor 2D"/>
    <property type="match status" value="1"/>
</dbReference>
<dbReference type="Gene3D" id="2.60.120.260">
    <property type="entry name" value="Galactose-binding domain-like"/>
    <property type="match status" value="1"/>
</dbReference>
<dbReference type="Pfam" id="PF26292">
    <property type="entry name" value="PUA_elF2D"/>
    <property type="match status" value="1"/>
</dbReference>
<feature type="domain" description="SUN" evidence="21">
    <location>
        <begin position="179"/>
        <end position="343"/>
    </location>
</feature>
<dbReference type="InterPro" id="IPR008979">
    <property type="entry name" value="Galactose-bd-like_sf"/>
</dbReference>
<proteinExistence type="predicted"/>
<dbReference type="InterPro" id="IPR039757">
    <property type="entry name" value="EIF2D"/>
</dbReference>
<dbReference type="Gene3D" id="3.40.50.300">
    <property type="entry name" value="P-loop containing nucleotide triphosphate hydrolases"/>
    <property type="match status" value="2"/>
</dbReference>
<gene>
    <name evidence="23" type="ORF">AARE701A_LOCUS5170</name>
</gene>
<dbReference type="InterPro" id="IPR057429">
    <property type="entry name" value="WH_eIF2D"/>
</dbReference>
<feature type="transmembrane region" description="Helical" evidence="18">
    <location>
        <begin position="25"/>
        <end position="47"/>
    </location>
</feature>
<evidence type="ECO:0000256" key="16">
    <source>
        <dbReference type="SAM" id="Coils"/>
    </source>
</evidence>
<dbReference type="PROSITE" id="PS51704">
    <property type="entry name" value="GP_PDE"/>
    <property type="match status" value="1"/>
</dbReference>
<keyword evidence="7" id="KW-0319">Glycerol metabolism</keyword>
<evidence type="ECO:0000256" key="17">
    <source>
        <dbReference type="SAM" id="MobiDB-lite"/>
    </source>
</evidence>
<evidence type="ECO:0000259" key="22">
    <source>
        <dbReference type="PROSITE" id="PS51704"/>
    </source>
</evidence>
<feature type="region of interest" description="Disordered" evidence="17">
    <location>
        <begin position="971"/>
        <end position="996"/>
    </location>
</feature>
<dbReference type="InterPro" id="IPR003593">
    <property type="entry name" value="AAA+_ATPase"/>
</dbReference>
<dbReference type="SUPFAM" id="SSF49785">
    <property type="entry name" value="Galactose-binding domain-like"/>
    <property type="match status" value="1"/>
</dbReference>
<dbReference type="InterPro" id="IPR048247">
    <property type="entry name" value="eIF2D_N"/>
</dbReference>
<dbReference type="InterPro" id="IPR017946">
    <property type="entry name" value="PLC-like_Pdiesterase_TIM-brl"/>
</dbReference>
<evidence type="ECO:0000256" key="2">
    <source>
        <dbReference type="ARBA" id="ARBA00004477"/>
    </source>
</evidence>
<dbReference type="GO" id="GO:0008889">
    <property type="term" value="F:glycerophosphodiester phosphodiesterase activity"/>
    <property type="evidence" value="ECO:0007669"/>
    <property type="project" value="UniProtKB-EC"/>
</dbReference>
<feature type="domain" description="SUI1" evidence="19">
    <location>
        <begin position="1116"/>
        <end position="1188"/>
    </location>
</feature>
<dbReference type="Proteomes" id="UP000682877">
    <property type="component" value="Chromosome 2"/>
</dbReference>
<dbReference type="Pfam" id="PF17832">
    <property type="entry name" value="Pre-PUA"/>
    <property type="match status" value="1"/>
</dbReference>
<dbReference type="EMBL" id="LR999452">
    <property type="protein sequence ID" value="CAE5963780.1"/>
    <property type="molecule type" value="Genomic_DNA"/>
</dbReference>
<dbReference type="InterPro" id="IPR036640">
    <property type="entry name" value="ABC1_TM_sf"/>
</dbReference>
<evidence type="ECO:0000256" key="10">
    <source>
        <dbReference type="ARBA" id="ARBA00022989"/>
    </source>
</evidence>
<dbReference type="CDD" id="cd21156">
    <property type="entry name" value="PUA_eIF2d-like"/>
    <property type="match status" value="1"/>
</dbReference>
<feature type="compositionally biased region" description="Basic and acidic residues" evidence="17">
    <location>
        <begin position="57"/>
        <end position="74"/>
    </location>
</feature>
<dbReference type="Pfam" id="PF00005">
    <property type="entry name" value="ABC_tran"/>
    <property type="match status" value="1"/>
</dbReference>
<dbReference type="InterPro" id="IPR003439">
    <property type="entry name" value="ABC_transporter-like_ATP-bd"/>
</dbReference>
<evidence type="ECO:0000256" key="6">
    <source>
        <dbReference type="ARBA" id="ARBA00022741"/>
    </source>
</evidence>
<organism evidence="23 24">
    <name type="scientific">Arabidopsis arenosa</name>
    <name type="common">Sand rock-cress</name>
    <name type="synonym">Cardaminopsis arenosa</name>
    <dbReference type="NCBI Taxonomy" id="38785"/>
    <lineage>
        <taxon>Eukaryota</taxon>
        <taxon>Viridiplantae</taxon>
        <taxon>Streptophyta</taxon>
        <taxon>Embryophyta</taxon>
        <taxon>Tracheophyta</taxon>
        <taxon>Spermatophyta</taxon>
        <taxon>Magnoliopsida</taxon>
        <taxon>eudicotyledons</taxon>
        <taxon>Gunneridae</taxon>
        <taxon>Pentapetalae</taxon>
        <taxon>rosids</taxon>
        <taxon>malvids</taxon>
        <taxon>Brassicales</taxon>
        <taxon>Brassicaceae</taxon>
        <taxon>Camelineae</taxon>
        <taxon>Arabidopsis</taxon>
    </lineage>
</organism>
<feature type="region of interest" description="Disordered" evidence="17">
    <location>
        <begin position="363"/>
        <end position="410"/>
    </location>
</feature>
<feature type="domain" description="GP-PDE" evidence="22">
    <location>
        <begin position="1261"/>
        <end position="1500"/>
    </location>
</feature>
<keyword evidence="24" id="KW-1185">Reference proteome</keyword>
<evidence type="ECO:0000256" key="18">
    <source>
        <dbReference type="SAM" id="Phobius"/>
    </source>
</evidence>
<dbReference type="InterPro" id="IPR001950">
    <property type="entry name" value="SUI1"/>
</dbReference>
<feature type="coiled-coil region" evidence="16">
    <location>
        <begin position="475"/>
        <end position="544"/>
    </location>
</feature>
<dbReference type="InterPro" id="IPR030395">
    <property type="entry name" value="GP_PDE_dom"/>
</dbReference>
<dbReference type="Gene3D" id="3.10.400.20">
    <property type="match status" value="1"/>
</dbReference>
<dbReference type="SUPFAM" id="SSF51695">
    <property type="entry name" value="PLC-like phosphodiesterases"/>
    <property type="match status" value="1"/>
</dbReference>
<dbReference type="GO" id="GO:0031965">
    <property type="term" value="C:nuclear membrane"/>
    <property type="evidence" value="ECO:0007669"/>
    <property type="project" value="UniProtKB-SubCell"/>
</dbReference>
<evidence type="ECO:0000256" key="4">
    <source>
        <dbReference type="ARBA" id="ARBA00022490"/>
    </source>
</evidence>
<sequence>MQRSRRALLVRRRVSETTSNGRNRFYKVSLSLVFLIWGLVFLSTLWISHVDGDKGRSIVDSVEKGEPDDERANETAKPVDAPSLESASVHSTPDLSLDDDIAAAGEIKGSETILKKIEVDNTIVIAGNVTESKDNEFVKQSEINNNTVPGNDTETTGSKLDQLSRAVPLGLDEFKSRASISRDKSLSGQVTGVIHRMEPGGKEYNYAAASKGAKVLSSNKEAKGASSIICRDKDKYLRNPCSTEGKFVVIELSEETLVNTIKIANFEHYSSNLKDFEILGTLVYPTDTWVHLGNFTALNMKHEQNFTLVDPKWVRYLKLNLLSHYGSEFYCTLSLLEVYGVDAVERMLEDLISIQDKNILKPQEGDAEQKEKKTIKAKESFESDEDKSKQKEKEQEASPENAVVKEEVSIERRKLPDPVEEIKHQPGSRMPGDTVLKILMQKIRSLDVSLSVLESYLEERSSKYGMIFKEMDLEANKREKEVETMRVEIEGMKEREESTKKEAMEIREWRMRVETELEKAENEKEKVKERLEQVLERMEWMEKKGVVVFTICVGFGAISVVAVVLGKGRGRAENPELAESSLYLNKTIEDHLCCTYEANRMFKKAVEAKSHQRLSGADRKKLRRTVRNRLPLLTDELLDAILPPKVEITLSKFQNRVLVYSIEGGCPMFFDIDGRGTEIFPTVFALWEAPEMLPSFMLKGGEVSRYVLGGADLMFPGILIPPQGFPSFSAGEIWAVKVPGNLAPIAVGCTTMSSEDALKAGLRGKALRITHYYRDFLWESAEGHYVPNAGFMENVVMEDPSYLASVSVEEISDSSAGPQTSTEIEDESGDLNNIGPSTSVTDAKNDTEEHVVGSMNELNLADDVSANEANTDKQNILSPEEVDDLLDQCLLQALHTTLKEKDLPIPGSTLWANHVLPCRPSGLTLDIKKSSHKKLSKWLQSKASTGMISVKEDKHKKEIVLISVNRSHPDYKSFKPEKKKAEVSDSPGERSTGQAQSEKMLEIIEVYKPSIHNSAIFASVGEDKGNLYTASEATDVVFRYIEKENLVKPTNKSMVVLDPILCDALFKGAIKKGSAYPSEIHKKDVGSTFVGRMQPNHVVMRGGGEPVVRKGAVKPVQIMTERRQGNKKVTKVTGMETFLIDPDSFGSELQKKFACSTSVGELPGKKGYEVLIQGGVIDNLARYMVEHYGVPKRYIERRRPLDGGGTRRRLFFRPLYSRNFKRTILLAVVFLAIFPPLYFHFKLRRIRQIVAQKCDWLHHPPLVCAHGGDSTLAFPNTMDAYNFAIRSRVDCIEVDVSRSSDGVLFALHNRDLQRIARNSSVQVGDLSMKQIKELDVSQIVKGTLGNHRIPTLEDALALISNSVRKVILDAKVGPPMYEKGLAQDILSVIERVQCKNCIVWAKSDTLARDIIRQAPDTTVGYIVMVDHSTGVRNNLLRMKGARVVGVYHPLIDEELVRVVRRRNKEVYAWTVDDADPMKRMLHLGVDAVVTSDPSMFQGLMEDLRTELRRVLLKRSKVLVLDEATASIDTATDNLIQETLRQHFSDCTVVTIAHRISSVIHSDMVLLLDQGLIKKMIHQQDYLKTSRRHSQSLWTASSDYKSRRSAMEWLCFRLEMLSSLTFVFSLVVLVSIPTGVIDPSLAGLAVTYGLSLNTLQAWLIWSFSNLENKIISVERILQYASVPNEPPLVIESNRPEQSWPSRGEVEIRDLQVRYAPHMPLVLRGITCTFKGGLRTGIVGRTGSGKSTLIQTLFRIVEPSGGEIMIDGVNILTIGLHDLRLRLSIIPQDPTMFEGTVRSNLDPLEEYTDDQIWEALDKCQLGEEVRKKEQKLDSSVSENGENWSMGQRQLVCLVRVLLKKSKILVLDEATASVDTATDNLIQKTLREHFSNCTVITIAHRISSVINSNMVLLLSNGIIEEYDTPVRLLEYKSSSFSKLVAEYTSRSSSSFD</sequence>
<comment type="catalytic activity">
    <reaction evidence="14">
        <text>a sn-glycero-3-phosphodiester + H2O = an alcohol + sn-glycerol 3-phosphate + H(+)</text>
        <dbReference type="Rhea" id="RHEA:12969"/>
        <dbReference type="ChEBI" id="CHEBI:15377"/>
        <dbReference type="ChEBI" id="CHEBI:15378"/>
        <dbReference type="ChEBI" id="CHEBI:30879"/>
        <dbReference type="ChEBI" id="CHEBI:57597"/>
        <dbReference type="ChEBI" id="CHEBI:83408"/>
        <dbReference type="EC" id="3.1.4.46"/>
    </reaction>
</comment>
<dbReference type="EC" id="3.1.4.46" evidence="3"/>
<dbReference type="InterPro" id="IPR041366">
    <property type="entry name" value="Pre-PUA"/>
</dbReference>
<feature type="region of interest" description="Disordered" evidence="17">
    <location>
        <begin position="57"/>
        <end position="92"/>
    </location>
</feature>
<evidence type="ECO:0000256" key="3">
    <source>
        <dbReference type="ARBA" id="ARBA00012247"/>
    </source>
</evidence>
<keyword evidence="6" id="KW-0547">Nucleotide-binding</keyword>